<evidence type="ECO:0000259" key="1">
    <source>
        <dbReference type="PROSITE" id="PS50878"/>
    </source>
</evidence>
<reference evidence="2" key="2">
    <citation type="submission" date="2011-02" db="EMBL/GenBank/DDBJ databases">
        <authorList>
            <person name="MacLean D."/>
        </authorList>
    </citation>
    <scope>NUCLEOTIDE SEQUENCE</scope>
</reference>
<evidence type="ECO:0000313" key="2">
    <source>
        <dbReference type="EMBL" id="CCA27626.1"/>
    </source>
</evidence>
<gene>
    <name evidence="2" type="primary">AlNc14C609G12239</name>
    <name evidence="2" type="ORF">ALNC14_137700</name>
</gene>
<feature type="domain" description="Reverse transcriptase" evidence="1">
    <location>
        <begin position="1"/>
        <end position="151"/>
    </location>
</feature>
<proteinExistence type="predicted"/>
<dbReference type="InterPro" id="IPR000477">
    <property type="entry name" value="RT_dom"/>
</dbReference>
<dbReference type="PANTHER" id="PTHR19446">
    <property type="entry name" value="REVERSE TRANSCRIPTASES"/>
    <property type="match status" value="1"/>
</dbReference>
<dbReference type="EMBL" id="FR824621">
    <property type="protein sequence ID" value="CCA27626.1"/>
    <property type="molecule type" value="Genomic_DNA"/>
</dbReference>
<dbReference type="AlphaFoldDB" id="F0X1E8"/>
<dbReference type="HOGENOM" id="CLU_724450_0_0_1"/>
<protein>
    <submittedName>
        <fullName evidence="2">Uncharacterized protein AlNc14C609G12239</fullName>
    </submittedName>
</protein>
<accession>F0X1E8</accession>
<dbReference type="Pfam" id="PF00078">
    <property type="entry name" value="RVT_1"/>
    <property type="match status" value="1"/>
</dbReference>
<organism evidence="2">
    <name type="scientific">Albugo laibachii Nc14</name>
    <dbReference type="NCBI Taxonomy" id="890382"/>
    <lineage>
        <taxon>Eukaryota</taxon>
        <taxon>Sar</taxon>
        <taxon>Stramenopiles</taxon>
        <taxon>Oomycota</taxon>
        <taxon>Peronosporomycetes</taxon>
        <taxon>Albuginales</taxon>
        <taxon>Albuginaceae</taxon>
        <taxon>Albugo</taxon>
    </lineage>
</organism>
<dbReference type="PROSITE" id="PS50878">
    <property type="entry name" value="RT_POL"/>
    <property type="match status" value="1"/>
</dbReference>
<name>F0X1E8_9STRA</name>
<reference evidence="2" key="1">
    <citation type="journal article" date="2011" name="PLoS Biol.">
        <title>Gene gain and loss during evolution of obligate parasitism in the white rust pathogen of Arabidopsis thaliana.</title>
        <authorList>
            <person name="Kemen E."/>
            <person name="Gardiner A."/>
            <person name="Schultz-Larsen T."/>
            <person name="Kemen A.C."/>
            <person name="Balmuth A.L."/>
            <person name="Robert-Seilaniantz A."/>
            <person name="Bailey K."/>
            <person name="Holub E."/>
            <person name="Studholme D.J."/>
            <person name="Maclean D."/>
            <person name="Jones J.D."/>
        </authorList>
    </citation>
    <scope>NUCLEOTIDE SEQUENCE</scope>
</reference>
<sequence length="401" mass="46702">MCVGITFIDWVRLLYTDTKAHLMITGNITPSITPHRGVKQGDPLSALLFLMTIEPLDNSLRQHQEHGIWFNGTTVATGLFFADDSTLLSETPNEVLTQLELVQVYCDGSGAKINLSKSSLRSLNRTLPCTQIPNRIILGPDDSVKYMGIPFSQTPIASIFISTLDQLFYDGFGVWFPRARIVRGRLLVAQKMILSRLWHYTMHVDIPIDTIRQWQSMLNRFVLGRKHKKDSKHVHLISKAFLYLRRQDDGLQIPFLVRRLKLQRIQFLQQFVSDGSTIIPANWTTASTEVLQLIQPAFERHEPMDIFSIAPHRHGRRVQRESISSWWKNAYKMWHQIDWSIPISNLNVLQRCQYYMQQPVWFLCKPVLHYEVATLNPRTKKVWYNLGMVDEPHRMFRKTFD</sequence>